<dbReference type="PANTHER" id="PTHR13167">
    <property type="entry name" value="PIEZO-TYPE MECHANOSENSITIVE ION CHANNEL COMPONENT"/>
    <property type="match status" value="1"/>
</dbReference>
<evidence type="ECO:0000313" key="5">
    <source>
        <dbReference type="WBParaSite" id="OFLC_0000480701-mRNA-1"/>
    </source>
</evidence>
<dbReference type="GO" id="GO:0008381">
    <property type="term" value="F:mechanosensitive monoatomic ion channel activity"/>
    <property type="evidence" value="ECO:0007669"/>
    <property type="project" value="InterPro"/>
</dbReference>
<dbReference type="GO" id="GO:0071260">
    <property type="term" value="P:cellular response to mechanical stimulus"/>
    <property type="evidence" value="ECO:0007669"/>
    <property type="project" value="TreeGrafter"/>
</dbReference>
<evidence type="ECO:0000313" key="4">
    <source>
        <dbReference type="Proteomes" id="UP000267606"/>
    </source>
</evidence>
<feature type="transmembrane region" description="Helical" evidence="1">
    <location>
        <begin position="12"/>
        <end position="32"/>
    </location>
</feature>
<dbReference type="Proteomes" id="UP000267606">
    <property type="component" value="Unassembled WGS sequence"/>
</dbReference>
<dbReference type="STRING" id="387005.A0A183HBE6"/>
<keyword evidence="1" id="KW-1133">Transmembrane helix</keyword>
<evidence type="ECO:0000313" key="3">
    <source>
        <dbReference type="EMBL" id="VDO41119.1"/>
    </source>
</evidence>
<dbReference type="GO" id="GO:0005261">
    <property type="term" value="F:monoatomic cation channel activity"/>
    <property type="evidence" value="ECO:0007669"/>
    <property type="project" value="TreeGrafter"/>
</dbReference>
<feature type="domain" description="Piezo THU9 and anchor" evidence="2">
    <location>
        <begin position="62"/>
        <end position="152"/>
    </location>
</feature>
<evidence type="ECO:0000259" key="2">
    <source>
        <dbReference type="Pfam" id="PF24874"/>
    </source>
</evidence>
<dbReference type="AlphaFoldDB" id="A0A183HBE6"/>
<dbReference type="EMBL" id="UZAJ01003845">
    <property type="protein sequence ID" value="VDO41119.1"/>
    <property type="molecule type" value="Genomic_DNA"/>
</dbReference>
<dbReference type="Pfam" id="PF24874">
    <property type="entry name" value="Piezo_THU9_anchor"/>
    <property type="match status" value="1"/>
</dbReference>
<name>A0A183HBE6_9BILA</name>
<dbReference type="InterPro" id="IPR056770">
    <property type="entry name" value="Piezo_THU9_anchor"/>
</dbReference>
<gene>
    <name evidence="3" type="ORF">OFLC_LOCUS4808</name>
</gene>
<feature type="transmembrane region" description="Helical" evidence="1">
    <location>
        <begin position="130"/>
        <end position="154"/>
    </location>
</feature>
<dbReference type="InterPro" id="IPR027272">
    <property type="entry name" value="Piezo"/>
</dbReference>
<keyword evidence="1" id="KW-0812">Transmembrane</keyword>
<keyword evidence="4" id="KW-1185">Reference proteome</keyword>
<proteinExistence type="predicted"/>
<sequence length="238" mass="27380">MLFNPPVRYIKDLYPFMFLMDVLCFFVVSFGFSSFDYGGTGSVVRDISKIKFLSVVLIAAKYFFRFMAVPFLFELRTAIDWTWTDTSMPLFDFFNMENFYAIIYNLKCARTYEKNFPTPRGVTKGAVIKYLMGVPVILGLILFIWLPLLSFSLLNRIGIVLPPNNVMLTIGIEGYPSIFTIEAQGIELEFLTDAEYFKLQNAFSEHYASSDAESILRARHAVAFIREYNPESIMVSHI</sequence>
<reference evidence="3 4" key="2">
    <citation type="submission" date="2018-11" db="EMBL/GenBank/DDBJ databases">
        <authorList>
            <consortium name="Pathogen Informatics"/>
        </authorList>
    </citation>
    <scope>NUCLEOTIDE SEQUENCE [LARGE SCALE GENOMIC DNA]</scope>
</reference>
<keyword evidence="1" id="KW-0472">Membrane</keyword>
<evidence type="ECO:0000256" key="1">
    <source>
        <dbReference type="SAM" id="Phobius"/>
    </source>
</evidence>
<protein>
    <submittedName>
        <fullName evidence="5">Piezo_RRas_bdg domain-containing protein</fullName>
    </submittedName>
</protein>
<dbReference type="GO" id="GO:0050982">
    <property type="term" value="P:detection of mechanical stimulus"/>
    <property type="evidence" value="ECO:0007669"/>
    <property type="project" value="TreeGrafter"/>
</dbReference>
<organism evidence="5">
    <name type="scientific">Onchocerca flexuosa</name>
    <dbReference type="NCBI Taxonomy" id="387005"/>
    <lineage>
        <taxon>Eukaryota</taxon>
        <taxon>Metazoa</taxon>
        <taxon>Ecdysozoa</taxon>
        <taxon>Nematoda</taxon>
        <taxon>Chromadorea</taxon>
        <taxon>Rhabditida</taxon>
        <taxon>Spirurina</taxon>
        <taxon>Spiruromorpha</taxon>
        <taxon>Filarioidea</taxon>
        <taxon>Onchocercidae</taxon>
        <taxon>Onchocerca</taxon>
    </lineage>
</organism>
<dbReference type="GO" id="GO:0042391">
    <property type="term" value="P:regulation of membrane potential"/>
    <property type="evidence" value="ECO:0007669"/>
    <property type="project" value="TreeGrafter"/>
</dbReference>
<feature type="transmembrane region" description="Helical" evidence="1">
    <location>
        <begin position="52"/>
        <end position="73"/>
    </location>
</feature>
<dbReference type="GO" id="GO:0005886">
    <property type="term" value="C:plasma membrane"/>
    <property type="evidence" value="ECO:0007669"/>
    <property type="project" value="TreeGrafter"/>
</dbReference>
<accession>A0A183HBE6</accession>
<dbReference type="WBParaSite" id="OFLC_0000480701-mRNA-1">
    <property type="protein sequence ID" value="OFLC_0000480701-mRNA-1"/>
    <property type="gene ID" value="OFLC_0000480701"/>
</dbReference>
<dbReference type="PANTHER" id="PTHR13167:SF25">
    <property type="entry name" value="PIEZO-TYPE MECHANOSENSITIVE ION CHANNEL COMPONENT"/>
    <property type="match status" value="1"/>
</dbReference>
<reference evidence="5" key="1">
    <citation type="submission" date="2016-06" db="UniProtKB">
        <authorList>
            <consortium name="WormBaseParasite"/>
        </authorList>
    </citation>
    <scope>IDENTIFICATION</scope>
</reference>